<gene>
    <name evidence="3" type="ORF">OC683_02070</name>
</gene>
<reference evidence="3 4" key="1">
    <citation type="journal article" date="2023" name="Int. J. Syst. Evol. Microbiol.">
        <title>The observation of taxonomic boundaries for the 16SrII and 16SrXXV phytoplasmas using genome-based delimitation.</title>
        <authorList>
            <person name="Rodrigues Jardim B."/>
            <person name="Tran-Nguyen L.T.T."/>
            <person name="Gambley C."/>
            <person name="Al-Sadi A.M."/>
            <person name="Al-Subhi A.M."/>
            <person name="Foissac X."/>
            <person name="Salar P."/>
            <person name="Cai H."/>
            <person name="Yang J.Y."/>
            <person name="Davis R."/>
            <person name="Jones L."/>
            <person name="Rodoni B."/>
            <person name="Constable F.E."/>
        </authorList>
    </citation>
    <scope>NUCLEOTIDE SEQUENCE [LARGE SCALE GENOMIC DNA]</scope>
    <source>
        <strain evidence="3">BAWM-OMN-P53</strain>
    </source>
</reference>
<feature type="transmembrane region" description="Helical" evidence="2">
    <location>
        <begin position="190"/>
        <end position="207"/>
    </location>
</feature>
<dbReference type="RefSeq" id="WP_304514885.1">
    <property type="nucleotide sequence ID" value="NZ_JAOSIR010000034.1"/>
</dbReference>
<protein>
    <recommendedName>
        <fullName evidence="5">Transmembrane protein</fullName>
    </recommendedName>
</protein>
<evidence type="ECO:0008006" key="5">
    <source>
        <dbReference type="Google" id="ProtNLM"/>
    </source>
</evidence>
<proteinExistence type="predicted"/>
<keyword evidence="2" id="KW-0472">Membrane</keyword>
<keyword evidence="4" id="KW-1185">Reference proteome</keyword>
<evidence type="ECO:0000256" key="2">
    <source>
        <dbReference type="SAM" id="Phobius"/>
    </source>
</evidence>
<feature type="non-terminal residue" evidence="3">
    <location>
        <position position="1"/>
    </location>
</feature>
<dbReference type="EMBL" id="JAOSIR010000034">
    <property type="protein sequence ID" value="MDO8059382.1"/>
    <property type="molecule type" value="Genomic_DNA"/>
</dbReference>
<organism evidence="3 4">
    <name type="scientific">Candidatus Phytoplasma crotalariae</name>
    <dbReference type="NCBI Taxonomy" id="2982627"/>
    <lineage>
        <taxon>Bacteria</taxon>
        <taxon>Bacillati</taxon>
        <taxon>Mycoplasmatota</taxon>
        <taxon>Mollicutes</taxon>
        <taxon>Acholeplasmatales</taxon>
        <taxon>Acholeplasmataceae</taxon>
        <taxon>Candidatus Phytoplasma</taxon>
        <taxon>16SrII (Peanut WB group)</taxon>
    </lineage>
</organism>
<evidence type="ECO:0000313" key="4">
    <source>
        <dbReference type="Proteomes" id="UP001170674"/>
    </source>
</evidence>
<dbReference type="Proteomes" id="UP001170674">
    <property type="component" value="Unassembled WGS sequence"/>
</dbReference>
<name>A0ABT9D2Y0_9MOLU</name>
<accession>A0ABT9D2Y0</accession>
<evidence type="ECO:0000256" key="1">
    <source>
        <dbReference type="SAM" id="MobiDB-lite"/>
    </source>
</evidence>
<keyword evidence="2" id="KW-1133">Transmembrane helix</keyword>
<feature type="region of interest" description="Disordered" evidence="1">
    <location>
        <begin position="1"/>
        <end position="24"/>
    </location>
</feature>
<keyword evidence="2" id="KW-0812">Transmembrane</keyword>
<evidence type="ECO:0000313" key="3">
    <source>
        <dbReference type="EMBL" id="MDO8059382.1"/>
    </source>
</evidence>
<sequence>ENDKRHDKNDARSQENDQKQDKSILDFDKRLQTLTEINQRQDKSFINFNQRLKTLTKNYQKQDETDRKQNENINKFKNKVANFKPIHATLNEDKYQIQEKSATNTINLNYKNPSIKEKNKNNQNSQKDDNILSETNIEFLPYQHKNKILNKQKSSLFQKLIKLVHKYSKNIYSSVNIQTWTFVFKKYSQIYLFIILCITNILFYLLLSNKLK</sequence>
<comment type="caution">
    <text evidence="3">The sequence shown here is derived from an EMBL/GenBank/DDBJ whole genome shotgun (WGS) entry which is preliminary data.</text>
</comment>